<protein>
    <submittedName>
        <fullName evidence="2">LPS export ABC transporter protein LptC</fullName>
    </submittedName>
</protein>
<evidence type="ECO:0000313" key="2">
    <source>
        <dbReference type="EMBL" id="TCP28541.1"/>
    </source>
</evidence>
<dbReference type="OrthoDB" id="1427074at2"/>
<feature type="chain" id="PRO_5020715792" evidence="1">
    <location>
        <begin position="29"/>
        <end position="190"/>
    </location>
</feature>
<keyword evidence="3" id="KW-1185">Reference proteome</keyword>
<dbReference type="EMBL" id="SLXM01000001">
    <property type="protein sequence ID" value="TCP28541.1"/>
    <property type="molecule type" value="Genomic_DNA"/>
</dbReference>
<comment type="caution">
    <text evidence="2">The sequence shown here is derived from an EMBL/GenBank/DDBJ whole genome shotgun (WGS) entry which is preliminary data.</text>
</comment>
<dbReference type="Pfam" id="PF06835">
    <property type="entry name" value="LptC"/>
    <property type="match status" value="1"/>
</dbReference>
<dbReference type="PROSITE" id="PS51257">
    <property type="entry name" value="PROKAR_LIPOPROTEIN"/>
    <property type="match status" value="1"/>
</dbReference>
<evidence type="ECO:0000256" key="1">
    <source>
        <dbReference type="SAM" id="SignalP"/>
    </source>
</evidence>
<dbReference type="Gene3D" id="2.60.450.10">
    <property type="entry name" value="Lipopolysaccharide (LPS) transport protein A like domain"/>
    <property type="match status" value="1"/>
</dbReference>
<dbReference type="InterPro" id="IPR010664">
    <property type="entry name" value="LipoPS_assembly_LptC-rel"/>
</dbReference>
<name>A0A4R2P3P6_9FLAO</name>
<organism evidence="2 3">
    <name type="scientific">Tenacibaculum skagerrakense</name>
    <dbReference type="NCBI Taxonomy" id="186571"/>
    <lineage>
        <taxon>Bacteria</taxon>
        <taxon>Pseudomonadati</taxon>
        <taxon>Bacteroidota</taxon>
        <taxon>Flavobacteriia</taxon>
        <taxon>Flavobacteriales</taxon>
        <taxon>Flavobacteriaceae</taxon>
        <taxon>Tenacibaculum</taxon>
    </lineage>
</organism>
<reference evidence="2 3" key="1">
    <citation type="submission" date="2019-03" db="EMBL/GenBank/DDBJ databases">
        <title>Genomic Encyclopedia of Type Strains, Phase IV (KMG-IV): sequencing the most valuable type-strain genomes for metagenomic binning, comparative biology and taxonomic classification.</title>
        <authorList>
            <person name="Goeker M."/>
        </authorList>
    </citation>
    <scope>NUCLEOTIDE SEQUENCE [LARGE SCALE GENOMIC DNA]</scope>
    <source>
        <strain evidence="2 3">DSM 14836</strain>
    </source>
</reference>
<dbReference type="GO" id="GO:0015221">
    <property type="term" value="F:lipopolysaccharide transmembrane transporter activity"/>
    <property type="evidence" value="ECO:0007669"/>
    <property type="project" value="InterPro"/>
</dbReference>
<sequence length="190" mass="21477">MKIKNIHILKSIAVISLIAMLFSCTNDAKKVRDLLADKNLPIGVAKNAYHVYKDSGKVTSKLITPLLKDFSNRDEHPYNEFPEGIKIVSYDNEGKDSTTITGNYALSYAKTQVSEIKGNVVVFNHADSLKLETNQLFWDQREKYFFTEDGFRLTTPSSVINGYGFESKQDLSEWILKDITGEVETKQGDL</sequence>
<dbReference type="NCBIfam" id="TIGR04409">
    <property type="entry name" value="LptC_YrbK"/>
    <property type="match status" value="1"/>
</dbReference>
<keyword evidence="1" id="KW-0732">Signal</keyword>
<dbReference type="GO" id="GO:0005886">
    <property type="term" value="C:plasma membrane"/>
    <property type="evidence" value="ECO:0007669"/>
    <property type="project" value="InterPro"/>
</dbReference>
<dbReference type="InterPro" id="IPR026265">
    <property type="entry name" value="LptC"/>
</dbReference>
<accession>A0A4R2P3P6</accession>
<dbReference type="Proteomes" id="UP000294564">
    <property type="component" value="Unassembled WGS sequence"/>
</dbReference>
<feature type="signal peptide" evidence="1">
    <location>
        <begin position="1"/>
        <end position="28"/>
    </location>
</feature>
<proteinExistence type="predicted"/>
<evidence type="ECO:0000313" key="3">
    <source>
        <dbReference type="Proteomes" id="UP000294564"/>
    </source>
</evidence>
<gene>
    <name evidence="2" type="ORF">EV195_101721</name>
</gene>
<dbReference type="RefSeq" id="WP_132792971.1">
    <property type="nucleotide sequence ID" value="NZ_SLXM01000001.1"/>
</dbReference>
<dbReference type="AlphaFoldDB" id="A0A4R2P3P6"/>